<dbReference type="InterPro" id="IPR024528">
    <property type="entry name" value="ThrE_2"/>
</dbReference>
<accession>A0ABS8WDH6</accession>
<evidence type="ECO:0000313" key="10">
    <source>
        <dbReference type="Proteomes" id="UP001201273"/>
    </source>
</evidence>
<keyword evidence="10" id="KW-1185">Reference proteome</keyword>
<feature type="transmembrane region" description="Helical" evidence="6">
    <location>
        <begin position="271"/>
        <end position="292"/>
    </location>
</feature>
<keyword evidence="4 6" id="KW-0472">Membrane</keyword>
<evidence type="ECO:0000256" key="4">
    <source>
        <dbReference type="ARBA" id="ARBA00023136"/>
    </source>
</evidence>
<evidence type="ECO:0000313" key="9">
    <source>
        <dbReference type="EMBL" id="MCE2595806.1"/>
    </source>
</evidence>
<feature type="transmembrane region" description="Helical" evidence="6">
    <location>
        <begin position="200"/>
        <end position="221"/>
    </location>
</feature>
<evidence type="ECO:0000259" key="7">
    <source>
        <dbReference type="Pfam" id="PF06738"/>
    </source>
</evidence>
<feature type="transmembrane region" description="Helical" evidence="6">
    <location>
        <begin position="242"/>
        <end position="265"/>
    </location>
</feature>
<dbReference type="EMBL" id="JAIMJA010000013">
    <property type="protein sequence ID" value="MCE2595806.1"/>
    <property type="molecule type" value="Genomic_DNA"/>
</dbReference>
<dbReference type="RefSeq" id="WP_233053470.1">
    <property type="nucleotide sequence ID" value="NZ_JAIMJA010000013.1"/>
</dbReference>
<feature type="transmembrane region" description="Helical" evidence="6">
    <location>
        <begin position="299"/>
        <end position="318"/>
    </location>
</feature>
<comment type="caution">
    <text evidence="9">The sequence shown here is derived from an EMBL/GenBank/DDBJ whole genome shotgun (WGS) entry which is preliminary data.</text>
</comment>
<dbReference type="PANTHER" id="PTHR31082:SF4">
    <property type="entry name" value="PHEROMONE-REGULATED MEMBRANE PROTEIN 10"/>
    <property type="match status" value="1"/>
</dbReference>
<organism evidence="9 10">
    <name type="scientific">Motilimonas cestriensis</name>
    <dbReference type="NCBI Taxonomy" id="2742685"/>
    <lineage>
        <taxon>Bacteria</taxon>
        <taxon>Pseudomonadati</taxon>
        <taxon>Pseudomonadota</taxon>
        <taxon>Gammaproteobacteria</taxon>
        <taxon>Alteromonadales</taxon>
        <taxon>Alteromonadales genera incertae sedis</taxon>
        <taxon>Motilimonas</taxon>
    </lineage>
</organism>
<dbReference type="Pfam" id="PF12821">
    <property type="entry name" value="ThrE_2"/>
    <property type="match status" value="1"/>
</dbReference>
<keyword evidence="3 6" id="KW-1133">Transmembrane helix</keyword>
<feature type="transmembrane region" description="Helical" evidence="6">
    <location>
        <begin position="348"/>
        <end position="367"/>
    </location>
</feature>
<evidence type="ECO:0000256" key="1">
    <source>
        <dbReference type="ARBA" id="ARBA00004141"/>
    </source>
</evidence>
<reference evidence="9 10" key="1">
    <citation type="journal article" date="2022" name="Environ. Microbiol. Rep.">
        <title>Eco-phylogenetic analyses reveal divergent evolution of vitamin B12 metabolism in the marine bacterial family 'Psychromonadaceae'.</title>
        <authorList>
            <person name="Jin X."/>
            <person name="Yang Y."/>
            <person name="Cao H."/>
            <person name="Gao B."/>
            <person name="Zhao Z."/>
        </authorList>
    </citation>
    <scope>NUCLEOTIDE SEQUENCE [LARGE SCALE GENOMIC DNA]</scope>
    <source>
        <strain evidence="9 10">MKS20</strain>
    </source>
</reference>
<comment type="subcellular location">
    <subcellularLocation>
        <location evidence="1">Membrane</location>
        <topology evidence="1">Multi-pass membrane protein</topology>
    </subcellularLocation>
</comment>
<feature type="transmembrane region" description="Helical" evidence="6">
    <location>
        <begin position="387"/>
        <end position="406"/>
    </location>
</feature>
<evidence type="ECO:0000256" key="5">
    <source>
        <dbReference type="ARBA" id="ARBA00034125"/>
    </source>
</evidence>
<dbReference type="PANTHER" id="PTHR31082">
    <property type="entry name" value="PHEROMONE-REGULATED MEMBRANE PROTEIN 10"/>
    <property type="match status" value="1"/>
</dbReference>
<feature type="transmembrane region" description="Helical" evidence="6">
    <location>
        <begin position="324"/>
        <end position="341"/>
    </location>
</feature>
<dbReference type="InterPro" id="IPR010619">
    <property type="entry name" value="ThrE-like_N"/>
</dbReference>
<dbReference type="Pfam" id="PF06738">
    <property type="entry name" value="ThrE"/>
    <property type="match status" value="1"/>
</dbReference>
<feature type="domain" description="Threonine/serine exporter-like N-terminal" evidence="7">
    <location>
        <begin position="11"/>
        <end position="256"/>
    </location>
</feature>
<comment type="similarity">
    <text evidence="5">Belongs to the ThrE exporter (TC 2.A.79) family.</text>
</comment>
<name>A0ABS8WDH6_9GAMM</name>
<feature type="transmembrane region" description="Helical" evidence="6">
    <location>
        <begin position="176"/>
        <end position="194"/>
    </location>
</feature>
<protein>
    <submittedName>
        <fullName evidence="9">Threonine/serine exporter family protein</fullName>
    </submittedName>
</protein>
<evidence type="ECO:0000256" key="2">
    <source>
        <dbReference type="ARBA" id="ARBA00022692"/>
    </source>
</evidence>
<feature type="transmembrane region" description="Helical" evidence="6">
    <location>
        <begin position="125"/>
        <end position="142"/>
    </location>
</feature>
<gene>
    <name evidence="9" type="ORF">K6Y31_13420</name>
</gene>
<evidence type="ECO:0000256" key="6">
    <source>
        <dbReference type="SAM" id="Phobius"/>
    </source>
</evidence>
<evidence type="ECO:0000256" key="3">
    <source>
        <dbReference type="ARBA" id="ARBA00022989"/>
    </source>
</evidence>
<proteinExistence type="inferred from homology"/>
<dbReference type="Proteomes" id="UP001201273">
    <property type="component" value="Unassembled WGS sequence"/>
</dbReference>
<feature type="transmembrane region" description="Helical" evidence="6">
    <location>
        <begin position="148"/>
        <end position="164"/>
    </location>
</feature>
<evidence type="ECO:0000259" key="8">
    <source>
        <dbReference type="Pfam" id="PF12821"/>
    </source>
</evidence>
<feature type="domain" description="Threonine/Serine exporter ThrE" evidence="8">
    <location>
        <begin position="281"/>
        <end position="404"/>
    </location>
</feature>
<dbReference type="InterPro" id="IPR051361">
    <property type="entry name" value="ThrE/Ser_Exporter"/>
</dbReference>
<sequence>MSQNSFDIKRRFIIKLGKALHQFGTPAYRLEAHLKSVAETMGLQGSFLVTPTSLTFVLWLPTDNPDDQPLESTHIVRVKPGEIDLGSLASTNELVQQVQTTDMNLTQALLRLKEIQNKPNPYHQTWVALAYAASGGAFAMLMSSNWPTTLWAALLSLVVYFLVVRAEYSRRVSDSLEPLVALCSAFFAMGIATFESQLNVSVAVLSAIIIFIPGLSLTMALSELASRELVSGTTRLMDAIMVLFKLYFGAVLGMALGALCWGQAIHPQPEVMPFWTKWLGVLLLSVGLAVVFKVRSKDIVWGVLAGVIAYAASFLGSYYLGEALGPFLGAFAVGVYGNLYARWTRSPASVVLLQGIVLLVPGSKTYISLNSLVLGESIVNVPNLGSQTFLIFMSLVAGLVFANVAIPPKSTL</sequence>
<keyword evidence="2 6" id="KW-0812">Transmembrane</keyword>